<evidence type="ECO:0000313" key="2">
    <source>
        <dbReference type="Proteomes" id="UP000022082"/>
    </source>
</evidence>
<dbReference type="AlphaFoldDB" id="A0A015X3U7"/>
<comment type="caution">
    <text evidence="1">The sequence shown here is derived from an EMBL/GenBank/DDBJ whole genome shotgun (WGS) entry which is preliminary data.</text>
</comment>
<dbReference type="Proteomes" id="UP000022082">
    <property type="component" value="Unassembled WGS sequence"/>
</dbReference>
<proteinExistence type="predicted"/>
<dbReference type="EMBL" id="JGDJ01000190">
    <property type="protein sequence ID" value="EXZ28810.1"/>
    <property type="molecule type" value="Genomic_DNA"/>
</dbReference>
<name>A0A015X3U7_BACFG</name>
<reference evidence="1 2" key="1">
    <citation type="submission" date="2014-02" db="EMBL/GenBank/DDBJ databases">
        <authorList>
            <person name="Sears C."/>
            <person name="Carroll K."/>
            <person name="Sack B.R."/>
            <person name="Qadri F."/>
            <person name="Myers L.L."/>
            <person name="Chung G.-T."/>
            <person name="Escheverria P."/>
            <person name="Fraser C.M."/>
            <person name="Sadzewicz L."/>
            <person name="Shefchek K.A."/>
            <person name="Tallon L."/>
            <person name="Das S.P."/>
            <person name="Daugherty S."/>
            <person name="Mongodin E.F."/>
        </authorList>
    </citation>
    <scope>NUCLEOTIDE SEQUENCE [LARGE SCALE GENOMIC DNA]</scope>
    <source>
        <strain evidence="1 2">S36L11</strain>
    </source>
</reference>
<protein>
    <submittedName>
        <fullName evidence="1">Uncharacterized protein</fullName>
    </submittedName>
</protein>
<evidence type="ECO:0000313" key="1">
    <source>
        <dbReference type="EMBL" id="EXZ28810.1"/>
    </source>
</evidence>
<gene>
    <name evidence="1" type="ORF">M136_1993</name>
</gene>
<accession>A0A015X3U7</accession>
<organism evidence="1 2">
    <name type="scientific">Bacteroides fragilis str. S36L11</name>
    <dbReference type="NCBI Taxonomy" id="1339327"/>
    <lineage>
        <taxon>Bacteria</taxon>
        <taxon>Pseudomonadati</taxon>
        <taxon>Bacteroidota</taxon>
        <taxon>Bacteroidia</taxon>
        <taxon>Bacteroidales</taxon>
        <taxon>Bacteroidaceae</taxon>
        <taxon>Bacteroides</taxon>
    </lineage>
</organism>
<sequence length="57" mass="6305">MFWKAIFPTGDCFWLSWRIYSQTGGIPTYGRTTCTKEIHSALSAGMTQDIAVCGAVE</sequence>